<dbReference type="InterPro" id="IPR018490">
    <property type="entry name" value="cNMP-bd_dom_sf"/>
</dbReference>
<dbReference type="PROSITE" id="PS51371">
    <property type="entry name" value="CBS"/>
    <property type="match status" value="1"/>
</dbReference>
<dbReference type="SUPFAM" id="SSF51206">
    <property type="entry name" value="cAMP-binding domain-like"/>
    <property type="match status" value="1"/>
</dbReference>
<dbReference type="AlphaFoldDB" id="A0A1T4VGN0"/>
<dbReference type="InterPro" id="IPR000644">
    <property type="entry name" value="CBS_dom"/>
</dbReference>
<dbReference type="STRING" id="83771.SAMN02910357_01178"/>
<gene>
    <name evidence="5" type="ORF">SAMN02745213_01495</name>
</gene>
<keyword evidence="6" id="KW-1185">Reference proteome</keyword>
<evidence type="ECO:0000313" key="6">
    <source>
        <dbReference type="Proteomes" id="UP000242432"/>
    </source>
</evidence>
<keyword evidence="1 2" id="KW-0129">CBS domain</keyword>
<dbReference type="Pfam" id="PF00571">
    <property type="entry name" value="CBS"/>
    <property type="match status" value="2"/>
</dbReference>
<dbReference type="InterPro" id="IPR014710">
    <property type="entry name" value="RmlC-like_jellyroll"/>
</dbReference>
<sequence>MDKSLLPNIYEFISKTYPFSQLSELEKDATATKIQITYHSPGDVLEDETLAGAGLFMVRAGVVETRYKNDGSLRGRFSVGDTFGFTQMDKEGKSDYKAVFLENTLLYLLPRTVLHYLIEKNKAVGDYFDSKEWVRLSSSHNYADEISEEEKQSSTFKSIDSVCNHDLAIVTPSTSIVDTAIKLGEHNTDMAVVIEYDELKGVVTKSDITLKAVAKSMDINSPINEIMTRNIMTIESNQSVYDALEMMVMYDIKNIPVMKNNKVFGTVSTTSLLQNSQLQTVYLCQELQTAKDVNKIISLSKQKKEIFETLVTTNVKPHTIQKVMSHIADNFAQAFVRIAEDQLGRAPVDYAFVAAGSQARSEVQFLSDQDNCIITKTELTDEQREYFVKLAKFVTENLDKCGYPLCDGNFMASNPRWVASLDTWKSYYTKWISDTDQDAILSSSVFLDMRCLYGHTLLVKQLRMHLIETAKNNSRFMATLMNISAAVSPPVGTFRQFVLTKDGDNKPYLNIKKQAINLIIEMARLYGICAQTDTTDTYERLKAAVKADLLKEEDYKELSEAYTFLNSVRFNHQLKSMKNGEKLSNNIVPNDLSQFERNHLRDAFQIIAKHQKGALFRFAGGRGVL</sequence>
<dbReference type="Gene3D" id="3.10.580.10">
    <property type="entry name" value="CBS-domain"/>
    <property type="match status" value="1"/>
</dbReference>
<dbReference type="PANTHER" id="PTHR43080">
    <property type="entry name" value="CBS DOMAIN-CONTAINING PROTEIN CBSX3, MITOCHONDRIAL"/>
    <property type="match status" value="1"/>
</dbReference>
<dbReference type="PROSITE" id="PS50042">
    <property type="entry name" value="CNMP_BINDING_3"/>
    <property type="match status" value="1"/>
</dbReference>
<feature type="domain" description="CBS" evidence="4">
    <location>
        <begin position="227"/>
        <end position="283"/>
    </location>
</feature>
<dbReference type="GO" id="GO:0008773">
    <property type="term" value="F:[protein-PII] uridylyltransferase activity"/>
    <property type="evidence" value="ECO:0007669"/>
    <property type="project" value="InterPro"/>
</dbReference>
<evidence type="ECO:0000259" key="4">
    <source>
        <dbReference type="PROSITE" id="PS51371"/>
    </source>
</evidence>
<dbReference type="SMART" id="SM00116">
    <property type="entry name" value="CBS"/>
    <property type="match status" value="2"/>
</dbReference>
<dbReference type="PANTHER" id="PTHR43080:SF2">
    <property type="entry name" value="CBS DOMAIN-CONTAINING PROTEIN"/>
    <property type="match status" value="1"/>
</dbReference>
<dbReference type="InterPro" id="IPR051257">
    <property type="entry name" value="Diverse_CBS-Domain"/>
</dbReference>
<organism evidence="5 6">
    <name type="scientific">Succinivibrio dextrinosolvens DSM 3072</name>
    <dbReference type="NCBI Taxonomy" id="1123324"/>
    <lineage>
        <taxon>Bacteria</taxon>
        <taxon>Pseudomonadati</taxon>
        <taxon>Pseudomonadota</taxon>
        <taxon>Gammaproteobacteria</taxon>
        <taxon>Aeromonadales</taxon>
        <taxon>Succinivibrionaceae</taxon>
        <taxon>Succinivibrio</taxon>
    </lineage>
</organism>
<evidence type="ECO:0000313" key="5">
    <source>
        <dbReference type="EMBL" id="SKA64122.1"/>
    </source>
</evidence>
<feature type="domain" description="Cyclic nucleotide-binding" evidence="3">
    <location>
        <begin position="18"/>
        <end position="84"/>
    </location>
</feature>
<evidence type="ECO:0000259" key="3">
    <source>
        <dbReference type="PROSITE" id="PS50042"/>
    </source>
</evidence>
<proteinExistence type="predicted"/>
<dbReference type="EMBL" id="FUXX01000024">
    <property type="protein sequence ID" value="SKA64122.1"/>
    <property type="molecule type" value="Genomic_DNA"/>
</dbReference>
<name>A0A1T4VGN0_9GAMM</name>
<accession>A0A1T4VGN0</accession>
<dbReference type="Proteomes" id="UP000242432">
    <property type="component" value="Unassembled WGS sequence"/>
</dbReference>
<dbReference type="InterPro" id="IPR000595">
    <property type="entry name" value="cNMP-bd_dom"/>
</dbReference>
<dbReference type="InterPro" id="IPR018821">
    <property type="entry name" value="DUF294_put_nucleoTrafse_sb-bd"/>
</dbReference>
<dbReference type="InterPro" id="IPR046342">
    <property type="entry name" value="CBS_dom_sf"/>
</dbReference>
<dbReference type="SUPFAM" id="SSF54631">
    <property type="entry name" value="CBS-domain pair"/>
    <property type="match status" value="1"/>
</dbReference>
<evidence type="ECO:0000256" key="1">
    <source>
        <dbReference type="ARBA" id="ARBA00023122"/>
    </source>
</evidence>
<dbReference type="InterPro" id="IPR005105">
    <property type="entry name" value="GlnD_Uridyltrans_N"/>
</dbReference>
<dbReference type="Gene3D" id="2.60.120.10">
    <property type="entry name" value="Jelly Rolls"/>
    <property type="match status" value="1"/>
</dbReference>
<evidence type="ECO:0000256" key="2">
    <source>
        <dbReference type="PROSITE-ProRule" id="PRU00703"/>
    </source>
</evidence>
<dbReference type="Pfam" id="PF03445">
    <property type="entry name" value="DUF294"/>
    <property type="match status" value="1"/>
</dbReference>
<dbReference type="CDD" id="cd05401">
    <property type="entry name" value="NT_GlnE_GlnD_like"/>
    <property type="match status" value="1"/>
</dbReference>
<reference evidence="6" key="1">
    <citation type="submission" date="2017-02" db="EMBL/GenBank/DDBJ databases">
        <authorList>
            <person name="Varghese N."/>
            <person name="Submissions S."/>
        </authorList>
    </citation>
    <scope>NUCLEOTIDE SEQUENCE [LARGE SCALE GENOMIC DNA]</scope>
    <source>
        <strain evidence="6">DSM 3072</strain>
    </source>
</reference>
<protein>
    <submittedName>
        <fullName evidence="5">CBS domain-containing protein</fullName>
    </submittedName>
</protein>
<dbReference type="Pfam" id="PF10335">
    <property type="entry name" value="DUF294_C"/>
    <property type="match status" value="1"/>
</dbReference>
<dbReference type="RefSeq" id="WP_078928929.1">
    <property type="nucleotide sequence ID" value="NZ_FUXX01000024.1"/>
</dbReference>